<evidence type="ECO:0000313" key="2">
    <source>
        <dbReference type="Proteomes" id="UP000287171"/>
    </source>
</evidence>
<sequence>MARDPTDWGGRPEERETIVRLHQTKEAIPTSGVTIDATQPLVQVVDDILARTQGGS</sequence>
<protein>
    <submittedName>
        <fullName evidence="1">Uncharacterized protein</fullName>
    </submittedName>
</protein>
<dbReference type="EMBL" id="BIFT01000002">
    <property type="protein sequence ID" value="GCE31943.1"/>
    <property type="molecule type" value="Genomic_DNA"/>
</dbReference>
<evidence type="ECO:0000313" key="1">
    <source>
        <dbReference type="EMBL" id="GCE31943.1"/>
    </source>
</evidence>
<comment type="caution">
    <text evidence="1">The sequence shown here is derived from an EMBL/GenBank/DDBJ whole genome shotgun (WGS) entry which is preliminary data.</text>
</comment>
<proteinExistence type="predicted"/>
<name>A0A402BKQ0_9CHLR</name>
<gene>
    <name evidence="1" type="ORF">KDA_74270</name>
</gene>
<organism evidence="1 2">
    <name type="scientific">Dictyobacter alpinus</name>
    <dbReference type="NCBI Taxonomy" id="2014873"/>
    <lineage>
        <taxon>Bacteria</taxon>
        <taxon>Bacillati</taxon>
        <taxon>Chloroflexota</taxon>
        <taxon>Ktedonobacteria</taxon>
        <taxon>Ktedonobacterales</taxon>
        <taxon>Dictyobacteraceae</taxon>
        <taxon>Dictyobacter</taxon>
    </lineage>
</organism>
<keyword evidence="2" id="KW-1185">Reference proteome</keyword>
<accession>A0A402BKQ0</accession>
<dbReference type="AlphaFoldDB" id="A0A402BKQ0"/>
<reference evidence="2" key="1">
    <citation type="submission" date="2018-12" db="EMBL/GenBank/DDBJ databases">
        <title>Tengunoibacter tsumagoiensis gen. nov., sp. nov., Dictyobacter kobayashii sp. nov., D. alpinus sp. nov., and D. joshuensis sp. nov. and description of Dictyobacteraceae fam. nov. within the order Ktedonobacterales isolated from Tengu-no-mugimeshi.</title>
        <authorList>
            <person name="Wang C.M."/>
            <person name="Zheng Y."/>
            <person name="Sakai Y."/>
            <person name="Toyoda A."/>
            <person name="Minakuchi Y."/>
            <person name="Abe K."/>
            <person name="Yokota A."/>
            <person name="Yabe S."/>
        </authorList>
    </citation>
    <scope>NUCLEOTIDE SEQUENCE [LARGE SCALE GENOMIC DNA]</scope>
    <source>
        <strain evidence="2">Uno16</strain>
    </source>
</reference>
<dbReference type="Proteomes" id="UP000287171">
    <property type="component" value="Unassembled WGS sequence"/>
</dbReference>